<dbReference type="EMBL" id="JBFTWV010000069">
    <property type="protein sequence ID" value="KAL2789108.1"/>
    <property type="molecule type" value="Genomic_DNA"/>
</dbReference>
<reference evidence="1 2" key="1">
    <citation type="submission" date="2024-07" db="EMBL/GenBank/DDBJ databases">
        <title>Section-level genome sequencing and comparative genomics of Aspergillus sections Usti and Cavernicolus.</title>
        <authorList>
            <consortium name="Lawrence Berkeley National Laboratory"/>
            <person name="Nybo J.L."/>
            <person name="Vesth T.C."/>
            <person name="Theobald S."/>
            <person name="Frisvad J.C."/>
            <person name="Larsen T.O."/>
            <person name="Kjaerboelling I."/>
            <person name="Rothschild-Mancinelli K."/>
            <person name="Lyhne E.K."/>
            <person name="Kogle M.E."/>
            <person name="Barry K."/>
            <person name="Clum A."/>
            <person name="Na H."/>
            <person name="Ledsgaard L."/>
            <person name="Lin J."/>
            <person name="Lipzen A."/>
            <person name="Kuo A."/>
            <person name="Riley R."/>
            <person name="Mondo S."/>
            <person name="Labutti K."/>
            <person name="Haridas S."/>
            <person name="Pangalinan J."/>
            <person name="Salamov A.A."/>
            <person name="Simmons B.A."/>
            <person name="Magnuson J.K."/>
            <person name="Chen J."/>
            <person name="Drula E."/>
            <person name="Henrissat B."/>
            <person name="Wiebenga A."/>
            <person name="Lubbers R.J."/>
            <person name="Gomes A.C."/>
            <person name="Makela M.R."/>
            <person name="Stajich J."/>
            <person name="Grigoriev I.V."/>
            <person name="Mortensen U.H."/>
            <person name="De Vries R.P."/>
            <person name="Baker S.E."/>
            <person name="Andersen M.R."/>
        </authorList>
    </citation>
    <scope>NUCLEOTIDE SEQUENCE [LARGE SCALE GENOMIC DNA]</scope>
    <source>
        <strain evidence="1 2">CBS 209.92</strain>
    </source>
</reference>
<comment type="caution">
    <text evidence="1">The sequence shown here is derived from an EMBL/GenBank/DDBJ whole genome shotgun (WGS) entry which is preliminary data.</text>
</comment>
<proteinExistence type="predicted"/>
<keyword evidence="2" id="KW-1185">Reference proteome</keyword>
<gene>
    <name evidence="1" type="ORF">BJX66DRAFT_240738</name>
</gene>
<name>A0ABR4G0T2_9EURO</name>
<protein>
    <submittedName>
        <fullName evidence="1">Uncharacterized protein</fullName>
    </submittedName>
</protein>
<organism evidence="1 2">
    <name type="scientific">Aspergillus keveii</name>
    <dbReference type="NCBI Taxonomy" id="714993"/>
    <lineage>
        <taxon>Eukaryota</taxon>
        <taxon>Fungi</taxon>
        <taxon>Dikarya</taxon>
        <taxon>Ascomycota</taxon>
        <taxon>Pezizomycotina</taxon>
        <taxon>Eurotiomycetes</taxon>
        <taxon>Eurotiomycetidae</taxon>
        <taxon>Eurotiales</taxon>
        <taxon>Aspergillaceae</taxon>
        <taxon>Aspergillus</taxon>
        <taxon>Aspergillus subgen. Nidulantes</taxon>
    </lineage>
</organism>
<sequence length="124" mass="13713">MRGICCARLKFMNTIPARVSAPRRRDAMDCWLLVAGLASDTCDSDSSLLAARFVVAGSVWPTNLVKPHVLDLNTALQKSRPTASRQIRLESAVSYQDVSSSICKLTFCLPNHESRPDVIFNYVV</sequence>
<evidence type="ECO:0000313" key="2">
    <source>
        <dbReference type="Proteomes" id="UP001610563"/>
    </source>
</evidence>
<dbReference type="Proteomes" id="UP001610563">
    <property type="component" value="Unassembled WGS sequence"/>
</dbReference>
<evidence type="ECO:0000313" key="1">
    <source>
        <dbReference type="EMBL" id="KAL2789108.1"/>
    </source>
</evidence>
<accession>A0ABR4G0T2</accession>